<dbReference type="InterPro" id="IPR002877">
    <property type="entry name" value="RNA_MeTrfase_FtsJ_dom"/>
</dbReference>
<evidence type="ECO:0000256" key="1">
    <source>
        <dbReference type="ARBA" id="ARBA00022884"/>
    </source>
</evidence>
<dbReference type="InterPro" id="IPR029063">
    <property type="entry name" value="SAM-dependent_MTases_sf"/>
</dbReference>
<protein>
    <recommendedName>
        <fullName evidence="5">RNA-binding S4 domain-containing protein</fullName>
    </recommendedName>
</protein>
<dbReference type="Gene3D" id="3.40.50.150">
    <property type="entry name" value="Vaccinia Virus protein VP39"/>
    <property type="match status" value="1"/>
</dbReference>
<dbReference type="SMART" id="SM00363">
    <property type="entry name" value="S4"/>
    <property type="match status" value="1"/>
</dbReference>
<keyword evidence="1 3" id="KW-0694">RNA-binding</keyword>
<dbReference type="PANTHER" id="PTHR32319:SF0">
    <property type="entry name" value="BACTERIAL HEMOLYSIN-LIKE PROTEIN"/>
    <property type="match status" value="1"/>
</dbReference>
<evidence type="ECO:0000313" key="6">
    <source>
        <dbReference type="EMBL" id="PDQ35845.1"/>
    </source>
</evidence>
<feature type="compositionally biased region" description="Acidic residues" evidence="4">
    <location>
        <begin position="53"/>
        <end position="63"/>
    </location>
</feature>
<comment type="similarity">
    <text evidence="2">Belongs to the TlyA family.</text>
</comment>
<dbReference type="Proteomes" id="UP000219994">
    <property type="component" value="Unassembled WGS sequence"/>
</dbReference>
<accession>A0A2A6FSI2</accession>
<dbReference type="GO" id="GO:0032259">
    <property type="term" value="P:methylation"/>
    <property type="evidence" value="ECO:0007669"/>
    <property type="project" value="InterPro"/>
</dbReference>
<dbReference type="SUPFAM" id="SSF53335">
    <property type="entry name" value="S-adenosyl-L-methionine-dependent methyltransferases"/>
    <property type="match status" value="1"/>
</dbReference>
<dbReference type="EMBL" id="NAEP01000027">
    <property type="protein sequence ID" value="PDQ35845.1"/>
    <property type="molecule type" value="Genomic_DNA"/>
</dbReference>
<dbReference type="PANTHER" id="PTHR32319">
    <property type="entry name" value="BACTERIAL HEMOLYSIN-LIKE PROTEIN"/>
    <property type="match status" value="1"/>
</dbReference>
<feature type="region of interest" description="Disordered" evidence="4">
    <location>
        <begin position="19"/>
        <end position="65"/>
    </location>
</feature>
<name>A0A2A6FSI2_9MICO</name>
<dbReference type="InterPro" id="IPR002942">
    <property type="entry name" value="S4_RNA-bd"/>
</dbReference>
<dbReference type="InterPro" id="IPR047048">
    <property type="entry name" value="TlyA"/>
</dbReference>
<dbReference type="AlphaFoldDB" id="A0A2A6FSI2"/>
<comment type="caution">
    <text evidence="6">The sequence shown here is derived from an EMBL/GenBank/DDBJ whole genome shotgun (WGS) entry which is preliminary data.</text>
</comment>
<feature type="compositionally biased region" description="Gly residues" evidence="4">
    <location>
        <begin position="41"/>
        <end position="51"/>
    </location>
</feature>
<dbReference type="PROSITE" id="PS50889">
    <property type="entry name" value="S4"/>
    <property type="match status" value="1"/>
</dbReference>
<dbReference type="NCBIfam" id="TIGR00478">
    <property type="entry name" value="tly"/>
    <property type="match status" value="1"/>
</dbReference>
<dbReference type="InterPro" id="IPR036986">
    <property type="entry name" value="S4_RNA-bd_sf"/>
</dbReference>
<feature type="domain" description="RNA-binding S4" evidence="5">
    <location>
        <begin position="71"/>
        <end position="132"/>
    </location>
</feature>
<sequence>MNGSERVGALPATEARIVGAPVGAGSGGDSLESEPECWFGPGTGVLGGGSLEGEQEGTLDSDEAGSARVGQRLDALLAQRGLARSRTHATALIAAGLVTVDGHPVTKNSYRVPASSAVAVAASDHWVSRAALKLIAALDAFAVDPRARVVLDAGASTGGFSQVLCERGSRRVLAVDVGHGQFSSQLRGTAGLVVVEGCNVRELTAERLAALTGEAERPSLVTADLSFISLTTVLPALCATATAAADFVLLIKPQFEVGRSGVREGIVRDPALRAAAVMSILRAAYDLGLNTVGVCASSIVGEHGNHEYFVHLARFGGVAPNEWMSRVESLAGQVPLPRRG</sequence>
<gene>
    <name evidence="6" type="ORF">B5766_03880</name>
</gene>
<dbReference type="InterPro" id="IPR004538">
    <property type="entry name" value="Hemolysin_A/TlyA"/>
</dbReference>
<evidence type="ECO:0000313" key="7">
    <source>
        <dbReference type="Proteomes" id="UP000219994"/>
    </source>
</evidence>
<dbReference type="SUPFAM" id="SSF55174">
    <property type="entry name" value="Alpha-L RNA-binding motif"/>
    <property type="match status" value="1"/>
</dbReference>
<reference evidence="7" key="1">
    <citation type="submission" date="2017-03" db="EMBL/GenBank/DDBJ databases">
        <authorList>
            <person name="Lund M.B."/>
        </authorList>
    </citation>
    <scope>NUCLEOTIDE SEQUENCE [LARGE SCALE GENOMIC DNA]</scope>
</reference>
<dbReference type="GO" id="GO:0003723">
    <property type="term" value="F:RNA binding"/>
    <property type="evidence" value="ECO:0007669"/>
    <property type="project" value="UniProtKB-KW"/>
</dbReference>
<evidence type="ECO:0000256" key="4">
    <source>
        <dbReference type="SAM" id="MobiDB-lite"/>
    </source>
</evidence>
<dbReference type="Pfam" id="PF01728">
    <property type="entry name" value="FtsJ"/>
    <property type="match status" value="1"/>
</dbReference>
<proteinExistence type="inferred from homology"/>
<dbReference type="CDD" id="cd00165">
    <property type="entry name" value="S4"/>
    <property type="match status" value="1"/>
</dbReference>
<evidence type="ECO:0000256" key="3">
    <source>
        <dbReference type="PROSITE-ProRule" id="PRU00182"/>
    </source>
</evidence>
<organism evidence="6 7">
    <name type="scientific">Candidatus Lumbricidiphila eiseniae</name>
    <dbReference type="NCBI Taxonomy" id="1969409"/>
    <lineage>
        <taxon>Bacteria</taxon>
        <taxon>Bacillati</taxon>
        <taxon>Actinomycetota</taxon>
        <taxon>Actinomycetes</taxon>
        <taxon>Micrococcales</taxon>
        <taxon>Microbacteriaceae</taxon>
        <taxon>Candidatus Lumbricidiphila</taxon>
    </lineage>
</organism>
<dbReference type="Gene3D" id="3.10.290.10">
    <property type="entry name" value="RNA-binding S4 domain"/>
    <property type="match status" value="1"/>
</dbReference>
<dbReference type="GO" id="GO:0008168">
    <property type="term" value="F:methyltransferase activity"/>
    <property type="evidence" value="ECO:0007669"/>
    <property type="project" value="InterPro"/>
</dbReference>
<evidence type="ECO:0000256" key="2">
    <source>
        <dbReference type="ARBA" id="ARBA00029460"/>
    </source>
</evidence>
<dbReference type="Pfam" id="PF01479">
    <property type="entry name" value="S4"/>
    <property type="match status" value="1"/>
</dbReference>
<evidence type="ECO:0000259" key="5">
    <source>
        <dbReference type="SMART" id="SM00363"/>
    </source>
</evidence>